<protein>
    <recommendedName>
        <fullName evidence="1">Putative membrane protein insertion efficiency factor</fullName>
    </recommendedName>
</protein>
<keyword evidence="3" id="KW-1185">Reference proteome</keyword>
<comment type="function">
    <text evidence="1">Could be involved in insertion of integral membrane proteins into the membrane.</text>
</comment>
<keyword evidence="1" id="KW-1003">Cell membrane</keyword>
<dbReference type="Pfam" id="PF01809">
    <property type="entry name" value="YidD"/>
    <property type="match status" value="1"/>
</dbReference>
<dbReference type="NCBIfam" id="TIGR00278">
    <property type="entry name" value="membrane protein insertion efficiency factor YidD"/>
    <property type="match status" value="1"/>
</dbReference>
<accession>A0A7H0VGY2</accession>
<reference evidence="2 3" key="1">
    <citation type="submission" date="2020-08" db="EMBL/GenBank/DDBJ databases">
        <title>Croceimicrobium hydrocarbonivorans gen. nov., sp. nov., a novel marine bacterium isolated from a bacterial consortium that degrades polyethylene terephthalate.</title>
        <authorList>
            <person name="Liu R."/>
        </authorList>
    </citation>
    <scope>NUCLEOTIDE SEQUENCE [LARGE SCALE GENOMIC DNA]</scope>
    <source>
        <strain evidence="2 3">A20-9</strain>
    </source>
</reference>
<dbReference type="SMART" id="SM01234">
    <property type="entry name" value="Haemolytic"/>
    <property type="match status" value="1"/>
</dbReference>
<comment type="subcellular location">
    <subcellularLocation>
        <location evidence="1">Cell membrane</location>
        <topology evidence="1">Peripheral membrane protein</topology>
        <orientation evidence="1">Cytoplasmic side</orientation>
    </subcellularLocation>
</comment>
<name>A0A7H0VGY2_9FLAO</name>
<comment type="similarity">
    <text evidence="1">Belongs to the UPF0161 family.</text>
</comment>
<proteinExistence type="inferred from homology"/>
<dbReference type="EMBL" id="CP060139">
    <property type="protein sequence ID" value="QNR24980.1"/>
    <property type="molecule type" value="Genomic_DNA"/>
</dbReference>
<dbReference type="PANTHER" id="PTHR33383">
    <property type="entry name" value="MEMBRANE PROTEIN INSERTION EFFICIENCY FACTOR-RELATED"/>
    <property type="match status" value="1"/>
</dbReference>
<dbReference type="GO" id="GO:0005886">
    <property type="term" value="C:plasma membrane"/>
    <property type="evidence" value="ECO:0007669"/>
    <property type="project" value="UniProtKB-SubCell"/>
</dbReference>
<sequence>MIDFIKKIISLPFILLVRIYQYLISPLTPGACRHTPTCSEYAVQAIRIWGPIKGSWLGIKRIAKCHPWGTSGYDPVPQKEKKE</sequence>
<dbReference type="PANTHER" id="PTHR33383:SF1">
    <property type="entry name" value="MEMBRANE PROTEIN INSERTION EFFICIENCY FACTOR-RELATED"/>
    <property type="match status" value="1"/>
</dbReference>
<gene>
    <name evidence="2" type="primary">yidD</name>
    <name evidence="2" type="ORF">H4K34_03815</name>
</gene>
<evidence type="ECO:0000313" key="3">
    <source>
        <dbReference type="Proteomes" id="UP000516305"/>
    </source>
</evidence>
<dbReference type="InterPro" id="IPR002696">
    <property type="entry name" value="Membr_insert_effic_factor_YidD"/>
</dbReference>
<evidence type="ECO:0000313" key="2">
    <source>
        <dbReference type="EMBL" id="QNR24980.1"/>
    </source>
</evidence>
<organism evidence="2 3">
    <name type="scientific">Croceimicrobium hydrocarbonivorans</name>
    <dbReference type="NCBI Taxonomy" id="2761580"/>
    <lineage>
        <taxon>Bacteria</taxon>
        <taxon>Pseudomonadati</taxon>
        <taxon>Bacteroidota</taxon>
        <taxon>Flavobacteriia</taxon>
        <taxon>Flavobacteriales</taxon>
        <taxon>Owenweeksiaceae</taxon>
        <taxon>Croceimicrobium</taxon>
    </lineage>
</organism>
<dbReference type="KEGG" id="chyd:H4K34_03815"/>
<keyword evidence="1" id="KW-0472">Membrane</keyword>
<evidence type="ECO:0000256" key="1">
    <source>
        <dbReference type="HAMAP-Rule" id="MF_00386"/>
    </source>
</evidence>
<dbReference type="AlphaFoldDB" id="A0A7H0VGY2"/>
<dbReference type="Proteomes" id="UP000516305">
    <property type="component" value="Chromosome"/>
</dbReference>
<dbReference type="HAMAP" id="MF_00386">
    <property type="entry name" value="UPF0161_YidD"/>
    <property type="match status" value="1"/>
</dbReference>